<feature type="region of interest" description="Disordered" evidence="1">
    <location>
        <begin position="1"/>
        <end position="41"/>
    </location>
</feature>
<evidence type="ECO:0000313" key="2">
    <source>
        <dbReference type="EMBL" id="OEL22888.1"/>
    </source>
</evidence>
<reference evidence="2 3" key="1">
    <citation type="submission" date="2016-09" db="EMBL/GenBank/DDBJ databases">
        <title>The draft genome of Dichanthelium oligosanthes: A C3 panicoid grass species.</title>
        <authorList>
            <person name="Studer A.J."/>
            <person name="Schnable J.C."/>
            <person name="Brutnell T.P."/>
        </authorList>
    </citation>
    <scope>NUCLEOTIDE SEQUENCE [LARGE SCALE GENOMIC DNA]</scope>
    <source>
        <strain evidence="3">cv. Kellogg 1175</strain>
        <tissue evidence="2">Leaf</tissue>
    </source>
</reference>
<evidence type="ECO:0000256" key="1">
    <source>
        <dbReference type="SAM" id="MobiDB-lite"/>
    </source>
</evidence>
<dbReference type="EMBL" id="LWDX02044215">
    <property type="protein sequence ID" value="OEL22888.1"/>
    <property type="molecule type" value="Genomic_DNA"/>
</dbReference>
<gene>
    <name evidence="2" type="ORF">BAE44_0016094</name>
</gene>
<evidence type="ECO:0000313" key="3">
    <source>
        <dbReference type="Proteomes" id="UP000095767"/>
    </source>
</evidence>
<organism evidence="2 3">
    <name type="scientific">Dichanthelium oligosanthes</name>
    <dbReference type="NCBI Taxonomy" id="888268"/>
    <lineage>
        <taxon>Eukaryota</taxon>
        <taxon>Viridiplantae</taxon>
        <taxon>Streptophyta</taxon>
        <taxon>Embryophyta</taxon>
        <taxon>Tracheophyta</taxon>
        <taxon>Spermatophyta</taxon>
        <taxon>Magnoliopsida</taxon>
        <taxon>Liliopsida</taxon>
        <taxon>Poales</taxon>
        <taxon>Poaceae</taxon>
        <taxon>PACMAD clade</taxon>
        <taxon>Panicoideae</taxon>
        <taxon>Panicodae</taxon>
        <taxon>Paniceae</taxon>
        <taxon>Dichantheliinae</taxon>
        <taxon>Dichanthelium</taxon>
    </lineage>
</organism>
<sequence>MGALALADPTLDQRRILSPTYLEATPPPPPPQPPRHNSLLRSPSLSIALDSLGAPKIHPSRLMAAAATAARKRPAPDGACPSTAAAPAPAKKRARRYQFASIHDYEKLEEIGEGT</sequence>
<comment type="caution">
    <text evidence="2">The sequence shown here is derived from an EMBL/GenBank/DDBJ whole genome shotgun (WGS) entry which is preliminary data.</text>
</comment>
<feature type="region of interest" description="Disordered" evidence="1">
    <location>
        <begin position="68"/>
        <end position="92"/>
    </location>
</feature>
<feature type="compositionally biased region" description="Pro residues" evidence="1">
    <location>
        <begin position="25"/>
        <end position="34"/>
    </location>
</feature>
<accession>A0A1E5VCL7</accession>
<keyword evidence="3" id="KW-1185">Reference proteome</keyword>
<dbReference type="AlphaFoldDB" id="A0A1E5VCL7"/>
<dbReference type="Proteomes" id="UP000095767">
    <property type="component" value="Unassembled WGS sequence"/>
</dbReference>
<proteinExistence type="predicted"/>
<name>A0A1E5VCL7_9POAL</name>
<protein>
    <submittedName>
        <fullName evidence="2">Uncharacterized protein</fullName>
    </submittedName>
</protein>